<proteinExistence type="predicted"/>
<name>A0A9W9KNA8_9EURO</name>
<dbReference type="InterPro" id="IPR004254">
    <property type="entry name" value="AdipoR/HlyIII-related"/>
</dbReference>
<feature type="transmembrane region" description="Helical" evidence="6">
    <location>
        <begin position="96"/>
        <end position="115"/>
    </location>
</feature>
<accession>A0A9W9KNA8</accession>
<dbReference type="Proteomes" id="UP001141434">
    <property type="component" value="Unassembled WGS sequence"/>
</dbReference>
<reference evidence="7" key="2">
    <citation type="journal article" date="2023" name="IMA Fungus">
        <title>Comparative genomic study of the Penicillium genus elucidates a diverse pangenome and 15 lateral gene transfer events.</title>
        <authorList>
            <person name="Petersen C."/>
            <person name="Sorensen T."/>
            <person name="Nielsen M.R."/>
            <person name="Sondergaard T.E."/>
            <person name="Sorensen J.L."/>
            <person name="Fitzpatrick D.A."/>
            <person name="Frisvad J.C."/>
            <person name="Nielsen K.L."/>
        </authorList>
    </citation>
    <scope>NUCLEOTIDE SEQUENCE</scope>
    <source>
        <strain evidence="7">IBT 34128</strain>
    </source>
</reference>
<keyword evidence="4 6" id="KW-0472">Membrane</keyword>
<dbReference type="EMBL" id="JAPMSZ010000002">
    <property type="protein sequence ID" value="KAJ5111841.1"/>
    <property type="molecule type" value="Genomic_DNA"/>
</dbReference>
<dbReference type="AlphaFoldDB" id="A0A9W9KNA8"/>
<organism evidence="7 8">
    <name type="scientific">Penicillium alfredii</name>
    <dbReference type="NCBI Taxonomy" id="1506179"/>
    <lineage>
        <taxon>Eukaryota</taxon>
        <taxon>Fungi</taxon>
        <taxon>Dikarya</taxon>
        <taxon>Ascomycota</taxon>
        <taxon>Pezizomycotina</taxon>
        <taxon>Eurotiomycetes</taxon>
        <taxon>Eurotiomycetidae</taxon>
        <taxon>Eurotiales</taxon>
        <taxon>Aspergillaceae</taxon>
        <taxon>Penicillium</taxon>
    </lineage>
</organism>
<evidence type="ECO:0000256" key="3">
    <source>
        <dbReference type="ARBA" id="ARBA00022989"/>
    </source>
</evidence>
<dbReference type="GO" id="GO:0016020">
    <property type="term" value="C:membrane"/>
    <property type="evidence" value="ECO:0007669"/>
    <property type="project" value="UniProtKB-SubCell"/>
</dbReference>
<evidence type="ECO:0000256" key="1">
    <source>
        <dbReference type="ARBA" id="ARBA00004141"/>
    </source>
</evidence>
<comment type="subcellular location">
    <subcellularLocation>
        <location evidence="1">Membrane</location>
        <topology evidence="1">Multi-pass membrane protein</topology>
    </subcellularLocation>
</comment>
<dbReference type="GO" id="GO:0046872">
    <property type="term" value="F:metal ion binding"/>
    <property type="evidence" value="ECO:0007669"/>
    <property type="project" value="UniProtKB-KW"/>
</dbReference>
<feature type="transmembrane region" description="Helical" evidence="6">
    <location>
        <begin position="154"/>
        <end position="174"/>
    </location>
</feature>
<feature type="transmembrane region" description="Helical" evidence="6">
    <location>
        <begin position="21"/>
        <end position="47"/>
    </location>
</feature>
<sequence length="242" mass="26652">MQNLNDVVAMATPEAQNLRDYAVIAIIKIFGLAYFSLFLLHFLLFHFPSSPGLIINSLSVIFFSGGVLLACLSSLIYRTLSAFHGEDAADWQKLEFVGTLVLIYTATIPSVALQFRTQPSVQLGYLFAFTLVAVGNLVDFLVLDSDASVVRARFPYHCVSLGVLALVPTIHALTETFHSPSPLALEFAWLAGSNSLGATFYLLRPLERIGIVDTWRPGLYAMHLILVYSTVTYSRGVLQTML</sequence>
<evidence type="ECO:0000256" key="6">
    <source>
        <dbReference type="SAM" id="Phobius"/>
    </source>
</evidence>
<evidence type="ECO:0000313" key="7">
    <source>
        <dbReference type="EMBL" id="KAJ5111841.1"/>
    </source>
</evidence>
<evidence type="ECO:0000256" key="5">
    <source>
        <dbReference type="PIRSR" id="PIRSR604254-1"/>
    </source>
</evidence>
<feature type="transmembrane region" description="Helical" evidence="6">
    <location>
        <begin position="53"/>
        <end position="76"/>
    </location>
</feature>
<evidence type="ECO:0000256" key="4">
    <source>
        <dbReference type="ARBA" id="ARBA00023136"/>
    </source>
</evidence>
<feature type="transmembrane region" description="Helical" evidence="6">
    <location>
        <begin position="218"/>
        <end position="238"/>
    </location>
</feature>
<protein>
    <submittedName>
        <fullName evidence="7">Hly-III-related protein</fullName>
    </submittedName>
</protein>
<dbReference type="RefSeq" id="XP_056515320.1">
    <property type="nucleotide sequence ID" value="XM_056652053.1"/>
</dbReference>
<gene>
    <name evidence="7" type="ORF">NUU61_001471</name>
</gene>
<feature type="binding site" evidence="5">
    <location>
        <position position="223"/>
    </location>
    <ligand>
        <name>Zn(2+)</name>
        <dbReference type="ChEBI" id="CHEBI:29105"/>
    </ligand>
</feature>
<evidence type="ECO:0000313" key="8">
    <source>
        <dbReference type="Proteomes" id="UP001141434"/>
    </source>
</evidence>
<reference evidence="7" key="1">
    <citation type="submission" date="2022-11" db="EMBL/GenBank/DDBJ databases">
        <authorList>
            <person name="Petersen C."/>
        </authorList>
    </citation>
    <scope>NUCLEOTIDE SEQUENCE</scope>
    <source>
        <strain evidence="7">IBT 34128</strain>
    </source>
</reference>
<comment type="caution">
    <text evidence="7">The sequence shown here is derived from an EMBL/GenBank/DDBJ whole genome shotgun (WGS) entry which is preliminary data.</text>
</comment>
<keyword evidence="5" id="KW-0479">Metal-binding</keyword>
<dbReference type="GeneID" id="81391221"/>
<feature type="transmembrane region" description="Helical" evidence="6">
    <location>
        <begin position="121"/>
        <end position="142"/>
    </location>
</feature>
<keyword evidence="2 6" id="KW-0812">Transmembrane</keyword>
<keyword evidence="8" id="KW-1185">Reference proteome</keyword>
<evidence type="ECO:0000256" key="2">
    <source>
        <dbReference type="ARBA" id="ARBA00022692"/>
    </source>
</evidence>
<keyword evidence="5" id="KW-0862">Zinc</keyword>
<keyword evidence="3 6" id="KW-1133">Transmembrane helix</keyword>
<dbReference type="OrthoDB" id="4505711at2759"/>
<dbReference type="Pfam" id="PF03006">
    <property type="entry name" value="HlyIII"/>
    <property type="match status" value="1"/>
</dbReference>